<evidence type="ECO:0008006" key="3">
    <source>
        <dbReference type="Google" id="ProtNLM"/>
    </source>
</evidence>
<gene>
    <name evidence="1" type="ORF">QM012_005316</name>
</gene>
<reference evidence="1 2" key="1">
    <citation type="submission" date="2023-11" db="EMBL/GenBank/DDBJ databases">
        <title>Draft genome sequence and annotation of the polyextremotolerant black yeast-like fungus Aureobasidium pullulans NRRL 62042.</title>
        <authorList>
            <person name="Dielentheis-Frenken M.R.E."/>
            <person name="Wibberg D."/>
            <person name="Blank L.M."/>
            <person name="Tiso T."/>
        </authorList>
    </citation>
    <scope>NUCLEOTIDE SEQUENCE [LARGE SCALE GENOMIC DNA]</scope>
    <source>
        <strain evidence="1 2">NRRL 62042</strain>
    </source>
</reference>
<name>A0ABR0T5F1_AURPU</name>
<protein>
    <recommendedName>
        <fullName evidence="3">Heterokaryon incompatibility domain-containing protein</fullName>
    </recommendedName>
</protein>
<sequence>MPQGQFTEILDSGSENKTNTDLHLNEAIAVYDYRRRTLIIPMRFRLVEHDPVFTKIAGDLAVFQDVICLTSNHRDMVEKVLKNLHCRLTRKCPKRPHWYFPWRKGQDLDIGFRMFITYQLGKSPKTFNTNEINEANWPDLVTLFNRLQPGEAMFGVDWWFKGERMNDSVETWKEASS</sequence>
<accession>A0ABR0T5F1</accession>
<evidence type="ECO:0000313" key="2">
    <source>
        <dbReference type="Proteomes" id="UP001341245"/>
    </source>
</evidence>
<organism evidence="1 2">
    <name type="scientific">Aureobasidium pullulans</name>
    <name type="common">Black yeast</name>
    <name type="synonym">Pullularia pullulans</name>
    <dbReference type="NCBI Taxonomy" id="5580"/>
    <lineage>
        <taxon>Eukaryota</taxon>
        <taxon>Fungi</taxon>
        <taxon>Dikarya</taxon>
        <taxon>Ascomycota</taxon>
        <taxon>Pezizomycotina</taxon>
        <taxon>Dothideomycetes</taxon>
        <taxon>Dothideomycetidae</taxon>
        <taxon>Dothideales</taxon>
        <taxon>Saccotheciaceae</taxon>
        <taxon>Aureobasidium</taxon>
    </lineage>
</organism>
<proteinExistence type="predicted"/>
<comment type="caution">
    <text evidence="1">The sequence shown here is derived from an EMBL/GenBank/DDBJ whole genome shotgun (WGS) entry which is preliminary data.</text>
</comment>
<keyword evidence="2" id="KW-1185">Reference proteome</keyword>
<dbReference type="EMBL" id="JASGXD010000022">
    <property type="protein sequence ID" value="KAK5999659.1"/>
    <property type="molecule type" value="Genomic_DNA"/>
</dbReference>
<dbReference type="Proteomes" id="UP001341245">
    <property type="component" value="Unassembled WGS sequence"/>
</dbReference>
<evidence type="ECO:0000313" key="1">
    <source>
        <dbReference type="EMBL" id="KAK5999659.1"/>
    </source>
</evidence>